<gene>
    <name evidence="1" type="ORF">MRB53_021232</name>
</gene>
<accession>A0ACC2L3L8</accession>
<keyword evidence="2" id="KW-1185">Reference proteome</keyword>
<organism evidence="1 2">
    <name type="scientific">Persea americana</name>
    <name type="common">Avocado</name>
    <dbReference type="NCBI Taxonomy" id="3435"/>
    <lineage>
        <taxon>Eukaryota</taxon>
        <taxon>Viridiplantae</taxon>
        <taxon>Streptophyta</taxon>
        <taxon>Embryophyta</taxon>
        <taxon>Tracheophyta</taxon>
        <taxon>Spermatophyta</taxon>
        <taxon>Magnoliopsida</taxon>
        <taxon>Magnoliidae</taxon>
        <taxon>Laurales</taxon>
        <taxon>Lauraceae</taxon>
        <taxon>Persea</taxon>
    </lineage>
</organism>
<evidence type="ECO:0000313" key="1">
    <source>
        <dbReference type="EMBL" id="KAJ8627925.1"/>
    </source>
</evidence>
<dbReference type="EMBL" id="CM056814">
    <property type="protein sequence ID" value="KAJ8627925.1"/>
    <property type="molecule type" value="Genomic_DNA"/>
</dbReference>
<protein>
    <submittedName>
        <fullName evidence="1">Uncharacterized protein</fullName>
    </submittedName>
</protein>
<proteinExistence type="predicted"/>
<reference evidence="1 2" key="1">
    <citation type="journal article" date="2022" name="Hortic Res">
        <title>A haplotype resolved chromosomal level avocado genome allows analysis of novel avocado genes.</title>
        <authorList>
            <person name="Nath O."/>
            <person name="Fletcher S.J."/>
            <person name="Hayward A."/>
            <person name="Shaw L.M."/>
            <person name="Masouleh A.K."/>
            <person name="Furtado A."/>
            <person name="Henry R.J."/>
            <person name="Mitter N."/>
        </authorList>
    </citation>
    <scope>NUCLEOTIDE SEQUENCE [LARGE SCALE GENOMIC DNA]</scope>
    <source>
        <strain evidence="2">cv. Hass</strain>
    </source>
</reference>
<sequence>MDRAHRLGQRKVVNVHRLIMRGTLEEKVMSLRKFKVSAANAVINAENASLNTMNTAQLLDLFTSSQTGRKGATTQWKSSNGSLYEDPQMGSGLRGLKTILSGLEELWDQSQYTEEYNLSQFLAKLNG</sequence>
<comment type="caution">
    <text evidence="1">The sequence shown here is derived from an EMBL/GenBank/DDBJ whole genome shotgun (WGS) entry which is preliminary data.</text>
</comment>
<dbReference type="Proteomes" id="UP001234297">
    <property type="component" value="Chromosome 6"/>
</dbReference>
<evidence type="ECO:0000313" key="2">
    <source>
        <dbReference type="Proteomes" id="UP001234297"/>
    </source>
</evidence>
<name>A0ACC2L3L8_PERAE</name>